<gene>
    <name evidence="1" type="ORF">N8I74_06735</name>
</gene>
<accession>A0ABY6DRQ5</accession>
<reference evidence="1" key="1">
    <citation type="submission" date="2022-10" db="EMBL/GenBank/DDBJ databases">
        <title>Chitiniphilus purpureus sp. nov., a novel chitin-degrading bacterium isolated from crawfish pond sediment.</title>
        <authorList>
            <person name="Li K."/>
        </authorList>
    </citation>
    <scope>NUCLEOTIDE SEQUENCE</scope>
    <source>
        <strain evidence="1">CD1</strain>
    </source>
</reference>
<dbReference type="EMBL" id="CP106753">
    <property type="protein sequence ID" value="UXY16712.1"/>
    <property type="molecule type" value="Genomic_DNA"/>
</dbReference>
<keyword evidence="2" id="KW-1185">Reference proteome</keyword>
<dbReference type="RefSeq" id="WP_263126098.1">
    <property type="nucleotide sequence ID" value="NZ_CP106753.1"/>
</dbReference>
<proteinExistence type="predicted"/>
<evidence type="ECO:0000313" key="1">
    <source>
        <dbReference type="EMBL" id="UXY16712.1"/>
    </source>
</evidence>
<sequence>MNPLIHGLESIVAGTTSFSAPPVESDAYNDFQAMAEALTEAKTAGLLYQVAVQRSRARATYDHAKTIVVSGGLTPKGREFLEAAKVPPPEAATPTPAGVEKPAEILQLKPTFAGMSIDLKALWQKWKSRGGTA</sequence>
<dbReference type="Proteomes" id="UP001061302">
    <property type="component" value="Chromosome"/>
</dbReference>
<protein>
    <submittedName>
        <fullName evidence="1">Uncharacterized protein</fullName>
    </submittedName>
</protein>
<organism evidence="1 2">
    <name type="scientific">Chitiniphilus purpureus</name>
    <dbReference type="NCBI Taxonomy" id="2981137"/>
    <lineage>
        <taxon>Bacteria</taxon>
        <taxon>Pseudomonadati</taxon>
        <taxon>Pseudomonadota</taxon>
        <taxon>Betaproteobacteria</taxon>
        <taxon>Neisseriales</taxon>
        <taxon>Chitinibacteraceae</taxon>
        <taxon>Chitiniphilus</taxon>
    </lineage>
</organism>
<name>A0ABY6DRQ5_9NEIS</name>
<evidence type="ECO:0000313" key="2">
    <source>
        <dbReference type="Proteomes" id="UP001061302"/>
    </source>
</evidence>